<protein>
    <submittedName>
        <fullName evidence="3">Uncharacterized protein</fullName>
    </submittedName>
</protein>
<dbReference type="EMBL" id="GL376636">
    <property type="status" value="NOT_ANNOTATED_CDS"/>
    <property type="molecule type" value="Genomic_DNA"/>
</dbReference>
<feature type="region of interest" description="Disordered" evidence="2">
    <location>
        <begin position="81"/>
        <end position="117"/>
    </location>
</feature>
<reference evidence="4" key="2">
    <citation type="submission" date="2010-04" db="EMBL/GenBank/DDBJ databases">
        <authorList>
            <person name="Buell R."/>
            <person name="Hamilton J."/>
            <person name="Hostetler J."/>
        </authorList>
    </citation>
    <scope>NUCLEOTIDE SEQUENCE [LARGE SCALE GENOMIC DNA]</scope>
    <source>
        <strain evidence="4">DAOM:BR144</strain>
    </source>
</reference>
<organism evidence="3 4">
    <name type="scientific">Globisporangium ultimum (strain ATCC 200006 / CBS 805.95 / DAOM BR144)</name>
    <name type="common">Pythium ultimum</name>
    <dbReference type="NCBI Taxonomy" id="431595"/>
    <lineage>
        <taxon>Eukaryota</taxon>
        <taxon>Sar</taxon>
        <taxon>Stramenopiles</taxon>
        <taxon>Oomycota</taxon>
        <taxon>Peronosporomycetes</taxon>
        <taxon>Pythiales</taxon>
        <taxon>Pythiaceae</taxon>
        <taxon>Globisporangium</taxon>
    </lineage>
</organism>
<dbReference type="HOGENOM" id="CLU_129584_0_0_1"/>
<feature type="compositionally biased region" description="Basic and acidic residues" evidence="2">
    <location>
        <begin position="89"/>
        <end position="117"/>
    </location>
</feature>
<reference evidence="4" key="1">
    <citation type="journal article" date="2010" name="Genome Biol.">
        <title>Genome sequence of the necrotrophic plant pathogen Pythium ultimum reveals original pathogenicity mechanisms and effector repertoire.</title>
        <authorList>
            <person name="Levesque C.A."/>
            <person name="Brouwer H."/>
            <person name="Cano L."/>
            <person name="Hamilton J.P."/>
            <person name="Holt C."/>
            <person name="Huitema E."/>
            <person name="Raffaele S."/>
            <person name="Robideau G.P."/>
            <person name="Thines M."/>
            <person name="Win J."/>
            <person name="Zerillo M.M."/>
            <person name="Beakes G.W."/>
            <person name="Boore J.L."/>
            <person name="Busam D."/>
            <person name="Dumas B."/>
            <person name="Ferriera S."/>
            <person name="Fuerstenberg S.I."/>
            <person name="Gachon C.M."/>
            <person name="Gaulin E."/>
            <person name="Govers F."/>
            <person name="Grenville-Briggs L."/>
            <person name="Horner N."/>
            <person name="Hostetler J."/>
            <person name="Jiang R.H."/>
            <person name="Johnson J."/>
            <person name="Krajaejun T."/>
            <person name="Lin H."/>
            <person name="Meijer H.J."/>
            <person name="Moore B."/>
            <person name="Morris P."/>
            <person name="Phuntmart V."/>
            <person name="Puiu D."/>
            <person name="Shetty J."/>
            <person name="Stajich J.E."/>
            <person name="Tripathy S."/>
            <person name="Wawra S."/>
            <person name="van West P."/>
            <person name="Whitty B.R."/>
            <person name="Coutinho P.M."/>
            <person name="Henrissat B."/>
            <person name="Martin F."/>
            <person name="Thomas P.D."/>
            <person name="Tyler B.M."/>
            <person name="De Vries R.P."/>
            <person name="Kamoun S."/>
            <person name="Yandell M."/>
            <person name="Tisserat N."/>
            <person name="Buell C.R."/>
        </authorList>
    </citation>
    <scope>NUCLEOTIDE SEQUENCE</scope>
    <source>
        <strain evidence="4">DAOM:BR144</strain>
    </source>
</reference>
<keyword evidence="1" id="KW-0175">Coiled coil</keyword>
<name>K3W5U6_GLOUD</name>
<dbReference type="Proteomes" id="UP000019132">
    <property type="component" value="Unassembled WGS sequence"/>
</dbReference>
<sequence length="184" mass="21041">MERVRSGRPQYVAAPPAHAPAPGGPVQLSKEQRQQLRVVKHHAFQRHQQNAMWTRDIFVFDGTTFQVSPVHRHNIAHAAWTGTTAPQRLGDDGHQQEADERERRGGDRSSRDEEARLRGQIDAKAREIESMKQHIAQVEHEQQQNQQRFEELMAGLKSIADRAALASFQERVQQERVHLFPAPT</sequence>
<evidence type="ECO:0000313" key="4">
    <source>
        <dbReference type="Proteomes" id="UP000019132"/>
    </source>
</evidence>
<keyword evidence="4" id="KW-1185">Reference proteome</keyword>
<dbReference type="EnsemblProtists" id="PYU1_T000337">
    <property type="protein sequence ID" value="PYU1_T000337"/>
    <property type="gene ID" value="PYU1_G000337"/>
</dbReference>
<dbReference type="AlphaFoldDB" id="K3W5U6"/>
<dbReference type="eggNOG" id="ENOG502REWU">
    <property type="taxonomic scope" value="Eukaryota"/>
</dbReference>
<evidence type="ECO:0000313" key="3">
    <source>
        <dbReference type="EnsemblProtists" id="PYU1_T000337"/>
    </source>
</evidence>
<feature type="region of interest" description="Disordered" evidence="2">
    <location>
        <begin position="1"/>
        <end position="29"/>
    </location>
</feature>
<dbReference type="InParanoid" id="K3W5U6"/>
<accession>K3W5U6</accession>
<dbReference type="VEuPathDB" id="FungiDB:PYU1_G000337"/>
<reference evidence="3" key="3">
    <citation type="submission" date="2015-02" db="UniProtKB">
        <authorList>
            <consortium name="EnsemblProtists"/>
        </authorList>
    </citation>
    <scope>IDENTIFICATION</scope>
    <source>
        <strain evidence="3">DAOM BR144</strain>
    </source>
</reference>
<evidence type="ECO:0000256" key="2">
    <source>
        <dbReference type="SAM" id="MobiDB-lite"/>
    </source>
</evidence>
<evidence type="ECO:0000256" key="1">
    <source>
        <dbReference type="SAM" id="Coils"/>
    </source>
</evidence>
<proteinExistence type="predicted"/>
<feature type="coiled-coil region" evidence="1">
    <location>
        <begin position="121"/>
        <end position="148"/>
    </location>
</feature>